<organism evidence="6 7">
    <name type="scientific">Limnobacter thiooxidans</name>
    <dbReference type="NCBI Taxonomy" id="131080"/>
    <lineage>
        <taxon>Bacteria</taxon>
        <taxon>Pseudomonadati</taxon>
        <taxon>Pseudomonadota</taxon>
        <taxon>Betaproteobacteria</taxon>
        <taxon>Burkholderiales</taxon>
        <taxon>Burkholderiaceae</taxon>
        <taxon>Limnobacter</taxon>
    </lineage>
</organism>
<keyword evidence="4" id="KW-0326">Glycosidase</keyword>
<evidence type="ECO:0000313" key="7">
    <source>
        <dbReference type="Proteomes" id="UP001329151"/>
    </source>
</evidence>
<keyword evidence="4" id="KW-0378">Hydrolase</keyword>
<dbReference type="EMBL" id="AP028947">
    <property type="protein sequence ID" value="BET24577.1"/>
    <property type="molecule type" value="Genomic_DNA"/>
</dbReference>
<dbReference type="CDD" id="cd00737">
    <property type="entry name" value="lyz_endolysin_autolysin"/>
    <property type="match status" value="1"/>
</dbReference>
<sequence>MTISKAGIDHISKDEGFSAMPYDDIAGNCTVGIGILLSYSPCTEKQKKTRYDLAKLNATFHDRLEEAQKYVRFYVRETELGQAQFDSLTSFVFNTGVGNARGVLALANKGEHKLVAEEMNRFVYITQKSKDGKPSKKQYSNGLANRRKREIVPFQAQP</sequence>
<keyword evidence="2 4" id="KW-0081">Bacteriolytic enzyme</keyword>
<comment type="similarity">
    <text evidence="4">Belongs to the glycosyl hydrolase 24 family.</text>
</comment>
<proteinExistence type="inferred from homology"/>
<feature type="region of interest" description="Disordered" evidence="5">
    <location>
        <begin position="128"/>
        <end position="158"/>
    </location>
</feature>
<dbReference type="InterPro" id="IPR051018">
    <property type="entry name" value="Bacteriophage_GH24"/>
</dbReference>
<reference evidence="6 7" key="1">
    <citation type="submission" date="2023-10" db="EMBL/GenBank/DDBJ databases">
        <title>Complete Genome Sequence of Limnobacter thiooxidans CS-K2T, Isolated from freshwater lake sediments in Bavaria, Germany.</title>
        <authorList>
            <person name="Naruki M."/>
            <person name="Watanabe A."/>
            <person name="Warashina T."/>
            <person name="Morita T."/>
            <person name="Arakawa K."/>
        </authorList>
    </citation>
    <scope>NUCLEOTIDE SEQUENCE [LARGE SCALE GENOMIC DNA]</scope>
    <source>
        <strain evidence="6 7">CS-K2</strain>
    </source>
</reference>
<dbReference type="InterPro" id="IPR023347">
    <property type="entry name" value="Lysozyme_dom_sf"/>
</dbReference>
<evidence type="ECO:0000256" key="2">
    <source>
        <dbReference type="ARBA" id="ARBA00022638"/>
    </source>
</evidence>
<keyword evidence="1 4" id="KW-0929">Antimicrobial</keyword>
<dbReference type="Proteomes" id="UP001329151">
    <property type="component" value="Chromosome"/>
</dbReference>
<dbReference type="Pfam" id="PF00959">
    <property type="entry name" value="Phage_lysozyme"/>
    <property type="match status" value="1"/>
</dbReference>
<evidence type="ECO:0000256" key="1">
    <source>
        <dbReference type="ARBA" id="ARBA00022529"/>
    </source>
</evidence>
<accession>A0AA86JHY3</accession>
<evidence type="ECO:0000256" key="3">
    <source>
        <dbReference type="ARBA" id="ARBA00023200"/>
    </source>
</evidence>
<dbReference type="Gene3D" id="1.10.530.40">
    <property type="match status" value="1"/>
</dbReference>
<keyword evidence="3" id="KW-1035">Host cytoplasm</keyword>
<dbReference type="GO" id="GO:0009253">
    <property type="term" value="P:peptidoglycan catabolic process"/>
    <property type="evidence" value="ECO:0007669"/>
    <property type="project" value="InterPro"/>
</dbReference>
<gene>
    <name evidence="6" type="ORF">RGQ30_00780</name>
</gene>
<evidence type="ECO:0000256" key="5">
    <source>
        <dbReference type="SAM" id="MobiDB-lite"/>
    </source>
</evidence>
<dbReference type="RefSeq" id="WP_338284599.1">
    <property type="nucleotide sequence ID" value="NZ_AP028947.1"/>
</dbReference>
<evidence type="ECO:0000256" key="4">
    <source>
        <dbReference type="RuleBase" id="RU003788"/>
    </source>
</evidence>
<dbReference type="SUPFAM" id="SSF53955">
    <property type="entry name" value="Lysozyme-like"/>
    <property type="match status" value="1"/>
</dbReference>
<protein>
    <recommendedName>
        <fullName evidence="4">Lysozyme</fullName>
        <ecNumber evidence="4">3.2.1.17</ecNumber>
    </recommendedName>
</protein>
<dbReference type="InterPro" id="IPR033907">
    <property type="entry name" value="Endolysin_autolysin"/>
</dbReference>
<dbReference type="PANTHER" id="PTHR38107:SF3">
    <property type="entry name" value="LYSOZYME RRRD-RELATED"/>
    <property type="match status" value="1"/>
</dbReference>
<dbReference type="KEGG" id="lto:RGQ30_00780"/>
<dbReference type="InterPro" id="IPR002196">
    <property type="entry name" value="Glyco_hydro_24"/>
</dbReference>
<evidence type="ECO:0000313" key="6">
    <source>
        <dbReference type="EMBL" id="BET24577.1"/>
    </source>
</evidence>
<dbReference type="GO" id="GO:0031640">
    <property type="term" value="P:killing of cells of another organism"/>
    <property type="evidence" value="ECO:0007669"/>
    <property type="project" value="UniProtKB-KW"/>
</dbReference>
<dbReference type="PANTHER" id="PTHR38107">
    <property type="match status" value="1"/>
</dbReference>
<dbReference type="GO" id="GO:0042742">
    <property type="term" value="P:defense response to bacterium"/>
    <property type="evidence" value="ECO:0007669"/>
    <property type="project" value="UniProtKB-KW"/>
</dbReference>
<dbReference type="GO" id="GO:0016998">
    <property type="term" value="P:cell wall macromolecule catabolic process"/>
    <property type="evidence" value="ECO:0007669"/>
    <property type="project" value="InterPro"/>
</dbReference>
<dbReference type="InterPro" id="IPR023346">
    <property type="entry name" value="Lysozyme-like_dom_sf"/>
</dbReference>
<dbReference type="GO" id="GO:0003796">
    <property type="term" value="F:lysozyme activity"/>
    <property type="evidence" value="ECO:0007669"/>
    <property type="project" value="UniProtKB-EC"/>
</dbReference>
<keyword evidence="7" id="KW-1185">Reference proteome</keyword>
<dbReference type="EC" id="3.2.1.17" evidence="4"/>
<name>A0AA86JHY3_9BURK</name>
<comment type="catalytic activity">
    <reaction evidence="4">
        <text>Hydrolysis of (1-&gt;4)-beta-linkages between N-acetylmuramic acid and N-acetyl-D-glucosamine residues in a peptidoglycan and between N-acetyl-D-glucosamine residues in chitodextrins.</text>
        <dbReference type="EC" id="3.2.1.17"/>
    </reaction>
</comment>
<dbReference type="AlphaFoldDB" id="A0AA86JHY3"/>